<dbReference type="AlphaFoldDB" id="A0A445EST2"/>
<sequence length="211" mass="24295">MTGHNFMCCLLIPKVHRRRREVLFELGGFEIVRGVFISLAPPYTPHPDLVNTSSMIASLRAVGNKAPRSWYFPYDFATAVLCDAPIEEIQQKYEGRWMPKTRDLEHVFVPIWEPADAWYLMLLDVKASKIYALDVSRSPESIVRRESNMNKIVRNVKPTHGNSDEVRMRAALHVVQSDINRHRAFVQSKAEVVWQGITTSHQKETFNNEGM</sequence>
<reference evidence="1 2" key="1">
    <citation type="submission" date="2019-01" db="EMBL/GenBank/DDBJ databases">
        <title>Sequencing of cultivated peanut Arachis hypogaea provides insights into genome evolution and oil improvement.</title>
        <authorList>
            <person name="Chen X."/>
        </authorList>
    </citation>
    <scope>NUCLEOTIDE SEQUENCE [LARGE SCALE GENOMIC DNA]</scope>
    <source>
        <strain evidence="2">cv. Fuhuasheng</strain>
        <tissue evidence="1">Leaves</tissue>
    </source>
</reference>
<evidence type="ECO:0008006" key="3">
    <source>
        <dbReference type="Google" id="ProtNLM"/>
    </source>
</evidence>
<evidence type="ECO:0000313" key="2">
    <source>
        <dbReference type="Proteomes" id="UP000289738"/>
    </source>
</evidence>
<dbReference type="Proteomes" id="UP000289738">
    <property type="component" value="Chromosome A01"/>
</dbReference>
<dbReference type="Gene3D" id="3.40.395.10">
    <property type="entry name" value="Adenoviral Proteinase, Chain A"/>
    <property type="match status" value="1"/>
</dbReference>
<dbReference type="InterPro" id="IPR038765">
    <property type="entry name" value="Papain-like_cys_pep_sf"/>
</dbReference>
<comment type="caution">
    <text evidence="1">The sequence shown here is derived from an EMBL/GenBank/DDBJ whole genome shotgun (WGS) entry which is preliminary data.</text>
</comment>
<accession>A0A445EST2</accession>
<gene>
    <name evidence="1" type="ORF">Ahy_A01g003389</name>
</gene>
<name>A0A445EST2_ARAHY</name>
<protein>
    <recommendedName>
        <fullName evidence="3">Ubiquitin-like protease family profile domain-containing protein</fullName>
    </recommendedName>
</protein>
<keyword evidence="2" id="KW-1185">Reference proteome</keyword>
<evidence type="ECO:0000313" key="1">
    <source>
        <dbReference type="EMBL" id="RYR78564.1"/>
    </source>
</evidence>
<proteinExistence type="predicted"/>
<organism evidence="1 2">
    <name type="scientific">Arachis hypogaea</name>
    <name type="common">Peanut</name>
    <dbReference type="NCBI Taxonomy" id="3818"/>
    <lineage>
        <taxon>Eukaryota</taxon>
        <taxon>Viridiplantae</taxon>
        <taxon>Streptophyta</taxon>
        <taxon>Embryophyta</taxon>
        <taxon>Tracheophyta</taxon>
        <taxon>Spermatophyta</taxon>
        <taxon>Magnoliopsida</taxon>
        <taxon>eudicotyledons</taxon>
        <taxon>Gunneridae</taxon>
        <taxon>Pentapetalae</taxon>
        <taxon>rosids</taxon>
        <taxon>fabids</taxon>
        <taxon>Fabales</taxon>
        <taxon>Fabaceae</taxon>
        <taxon>Papilionoideae</taxon>
        <taxon>50 kb inversion clade</taxon>
        <taxon>dalbergioids sensu lato</taxon>
        <taxon>Dalbergieae</taxon>
        <taxon>Pterocarpus clade</taxon>
        <taxon>Arachis</taxon>
    </lineage>
</organism>
<dbReference type="SUPFAM" id="SSF54001">
    <property type="entry name" value="Cysteine proteinases"/>
    <property type="match status" value="1"/>
</dbReference>
<dbReference type="EMBL" id="SDMP01000001">
    <property type="protein sequence ID" value="RYR78564.1"/>
    <property type="molecule type" value="Genomic_DNA"/>
</dbReference>